<dbReference type="PANTHER" id="PTHR33488">
    <property type="entry name" value="ZGC:162509"/>
    <property type="match status" value="1"/>
</dbReference>
<protein>
    <submittedName>
        <fullName evidence="3">Uncharacterized protein</fullName>
    </submittedName>
</protein>
<dbReference type="EMBL" id="ML738704">
    <property type="protein sequence ID" value="KAE8158095.1"/>
    <property type="molecule type" value="Genomic_DNA"/>
</dbReference>
<name>A0A5N6UHL8_ASPTM</name>
<dbReference type="PANTHER" id="PTHR33488:SF2">
    <property type="entry name" value="EARLY ENDOSOME ANTIGEN 1-LIKE"/>
    <property type="match status" value="1"/>
</dbReference>
<dbReference type="Proteomes" id="UP000326950">
    <property type="component" value="Unassembled WGS sequence"/>
</dbReference>
<keyword evidence="4" id="KW-1185">Reference proteome</keyword>
<reference evidence="3 4" key="1">
    <citation type="submission" date="2019-04" db="EMBL/GenBank/DDBJ databases">
        <title>Friends and foes A comparative genomics study of 23 Aspergillus species from section Flavi.</title>
        <authorList>
            <consortium name="DOE Joint Genome Institute"/>
            <person name="Kjaerbolling I."/>
            <person name="Vesth T."/>
            <person name="Frisvad J.C."/>
            <person name="Nybo J.L."/>
            <person name="Theobald S."/>
            <person name="Kildgaard S."/>
            <person name="Isbrandt T."/>
            <person name="Kuo A."/>
            <person name="Sato A."/>
            <person name="Lyhne E.K."/>
            <person name="Kogle M.E."/>
            <person name="Wiebenga A."/>
            <person name="Kun R.S."/>
            <person name="Lubbers R.J."/>
            <person name="Makela M.R."/>
            <person name="Barry K."/>
            <person name="Chovatia M."/>
            <person name="Clum A."/>
            <person name="Daum C."/>
            <person name="Haridas S."/>
            <person name="He G."/>
            <person name="LaButti K."/>
            <person name="Lipzen A."/>
            <person name="Mondo S."/>
            <person name="Riley R."/>
            <person name="Salamov A."/>
            <person name="Simmons B.A."/>
            <person name="Magnuson J.K."/>
            <person name="Henrissat B."/>
            <person name="Mortensen U.H."/>
            <person name="Larsen T.O."/>
            <person name="Devries R.P."/>
            <person name="Grigoriev I.V."/>
            <person name="Machida M."/>
            <person name="Baker S.E."/>
            <person name="Andersen M.R."/>
        </authorList>
    </citation>
    <scope>NUCLEOTIDE SEQUENCE [LARGE SCALE GENOMIC DNA]</scope>
    <source>
        <strain evidence="3 4">CBS 117626</strain>
    </source>
</reference>
<feature type="region of interest" description="Disordered" evidence="2">
    <location>
        <begin position="291"/>
        <end position="324"/>
    </location>
</feature>
<accession>A0A5N6UHL8</accession>
<evidence type="ECO:0000256" key="2">
    <source>
        <dbReference type="SAM" id="MobiDB-lite"/>
    </source>
</evidence>
<keyword evidence="1" id="KW-0175">Coiled coil</keyword>
<organism evidence="3 4">
    <name type="scientific">Aspergillus tamarii</name>
    <dbReference type="NCBI Taxonomy" id="41984"/>
    <lineage>
        <taxon>Eukaryota</taxon>
        <taxon>Fungi</taxon>
        <taxon>Dikarya</taxon>
        <taxon>Ascomycota</taxon>
        <taxon>Pezizomycotina</taxon>
        <taxon>Eurotiomycetes</taxon>
        <taxon>Eurotiomycetidae</taxon>
        <taxon>Eurotiales</taxon>
        <taxon>Aspergillaceae</taxon>
        <taxon>Aspergillus</taxon>
        <taxon>Aspergillus subgen. Circumdati</taxon>
    </lineage>
</organism>
<dbReference type="AlphaFoldDB" id="A0A5N6UHL8"/>
<feature type="coiled-coil region" evidence="1">
    <location>
        <begin position="532"/>
        <end position="573"/>
    </location>
</feature>
<evidence type="ECO:0000313" key="3">
    <source>
        <dbReference type="EMBL" id="KAE8158095.1"/>
    </source>
</evidence>
<dbReference type="OrthoDB" id="5406275at2759"/>
<evidence type="ECO:0000313" key="4">
    <source>
        <dbReference type="Proteomes" id="UP000326950"/>
    </source>
</evidence>
<feature type="compositionally biased region" description="Low complexity" evidence="2">
    <location>
        <begin position="299"/>
        <end position="308"/>
    </location>
</feature>
<feature type="region of interest" description="Disordered" evidence="2">
    <location>
        <begin position="360"/>
        <end position="389"/>
    </location>
</feature>
<proteinExistence type="predicted"/>
<feature type="compositionally biased region" description="Basic and acidic residues" evidence="2">
    <location>
        <begin position="361"/>
        <end position="389"/>
    </location>
</feature>
<evidence type="ECO:0000256" key="1">
    <source>
        <dbReference type="SAM" id="Coils"/>
    </source>
</evidence>
<gene>
    <name evidence="3" type="ORF">BDV40DRAFT_304531</name>
</gene>
<sequence>MTVTPSTPITAGQIVYATEKPGTPREYVNDIKLKAWADNNWAGMLSAAPVCLELLGSCCLVASSEIARTTTIKKPEKGFKYLKGHTYLSSYLVEVSNQGRVAFNVARKNMMSINLHSLNATKQVKEITETLLTEPFEPGIAGIKLDTLKTLASSCVECSFAMEKEFATWLNYIMELHEACQDTEGANAGLFQNILSKEEANRIYQAEKERIVKQQTDRVEEQDKKVKEALDWYKAAKDDFPTKDDLMKQQLIMMGAELASSVVKIAATAVAAYASPASAFALGGEAVKDVASANKGPDSKSASATTSEKSNENSGQTQKKSRAKTDPALVRCPLVLQCLEAFNELLEKQIDWSLITGSSRAGKEENVQENRTEKKETAEVKVEKAQGKETKKPRMNLVQVELLLQRTLKDIKKAKDEHTSTGEKLRDILDDALKVASELNVQREKSQDINWKALGDDSTEVKNWRKTVAGLLSKAQKLHAKSMASIQQAVSRPPLLFKLSDNSEKEIQARKDLCQQTIDSARTKLQISLDALTAQQETAHKMAQECVKLQNELASIRQEIASLDAQKTTLEEVRRVLRNCITFLIQLKEQVARLTIFFSTVAALVDTADKSHVQPFTKYVADASTQLSQQKRLSQHYINVIYQYAMEVGASFSLYIDISDMYIQVDSKYILDGLNLVDKMGQLSIPREDQPGSREKIEEKKKELSNYSETAQAGINEIVQKQTDAITKMSQERVEQLKRLLSASENLPIETPIDHKMIKDAVAESTNVIQQQIEADMSVVKQLGSGPEVRDANAEKLVRFLIESCFLPGVMTLKDCIRN</sequence>